<dbReference type="InterPro" id="IPR004776">
    <property type="entry name" value="Mem_transp_PIN-like"/>
</dbReference>
<comment type="subcellular location">
    <subcellularLocation>
        <location evidence="1">Cell membrane</location>
        <topology evidence="1">Multi-pass membrane protein</topology>
    </subcellularLocation>
</comment>
<organism evidence="9 10">
    <name type="scientific">Trueperella bernardiae</name>
    <dbReference type="NCBI Taxonomy" id="59561"/>
    <lineage>
        <taxon>Bacteria</taxon>
        <taxon>Bacillati</taxon>
        <taxon>Actinomycetota</taxon>
        <taxon>Actinomycetes</taxon>
        <taxon>Actinomycetales</taxon>
        <taxon>Actinomycetaceae</taxon>
        <taxon>Trueperella</taxon>
    </lineage>
</organism>
<keyword evidence="10" id="KW-1185">Reference proteome</keyword>
<name>A0A0W1KK59_9ACTO</name>
<dbReference type="GO" id="GO:0005886">
    <property type="term" value="C:plasma membrane"/>
    <property type="evidence" value="ECO:0007669"/>
    <property type="project" value="UniProtKB-SubCell"/>
</dbReference>
<feature type="transmembrane region" description="Helical" evidence="8">
    <location>
        <begin position="58"/>
        <end position="77"/>
    </location>
</feature>
<dbReference type="Proteomes" id="UP000054404">
    <property type="component" value="Unassembled WGS sequence"/>
</dbReference>
<dbReference type="Gene3D" id="1.20.1530.20">
    <property type="match status" value="1"/>
</dbReference>
<keyword evidence="7 8" id="KW-0472">Membrane</keyword>
<dbReference type="GO" id="GO:0055085">
    <property type="term" value="P:transmembrane transport"/>
    <property type="evidence" value="ECO:0007669"/>
    <property type="project" value="InterPro"/>
</dbReference>
<dbReference type="STRING" id="59561.AQZ59_00698"/>
<feature type="transmembrane region" description="Helical" evidence="8">
    <location>
        <begin position="115"/>
        <end position="134"/>
    </location>
</feature>
<feature type="transmembrane region" description="Helical" evidence="8">
    <location>
        <begin position="6"/>
        <end position="22"/>
    </location>
</feature>
<dbReference type="RefSeq" id="WP_062613191.1">
    <property type="nucleotide sequence ID" value="NZ_LNIZ01000003.1"/>
</dbReference>
<evidence type="ECO:0000256" key="1">
    <source>
        <dbReference type="ARBA" id="ARBA00004651"/>
    </source>
</evidence>
<feature type="transmembrane region" description="Helical" evidence="8">
    <location>
        <begin position="89"/>
        <end position="109"/>
    </location>
</feature>
<reference evidence="9 10" key="1">
    <citation type="submission" date="2015-11" db="EMBL/GenBank/DDBJ databases">
        <title>Draft Genome Sequence of the Type Strain Trueperella bernardiae LCDC 89-0504T, Isolated from Blood Culture.</title>
        <authorList>
            <person name="Bernier A.-M."/>
            <person name="Bernard K."/>
        </authorList>
    </citation>
    <scope>NUCLEOTIDE SEQUENCE [LARGE SCALE GENOMIC DNA]</scope>
    <source>
        <strain evidence="9 10">LCDC 89-0504</strain>
    </source>
</reference>
<dbReference type="OrthoDB" id="5405318at2"/>
<keyword evidence="6 8" id="KW-1133">Transmembrane helix</keyword>
<dbReference type="EMBL" id="LNIZ01000003">
    <property type="protein sequence ID" value="KTF04179.1"/>
    <property type="molecule type" value="Genomic_DNA"/>
</dbReference>
<dbReference type="Pfam" id="PF03547">
    <property type="entry name" value="Mem_trans"/>
    <property type="match status" value="1"/>
</dbReference>
<comment type="caution">
    <text evidence="9">The sequence shown here is derived from an EMBL/GenBank/DDBJ whole genome shotgun (WGS) entry which is preliminary data.</text>
</comment>
<evidence type="ECO:0000313" key="9">
    <source>
        <dbReference type="EMBL" id="KTF04179.1"/>
    </source>
</evidence>
<keyword evidence="4" id="KW-1003">Cell membrane</keyword>
<feature type="transmembrane region" description="Helical" evidence="8">
    <location>
        <begin position="146"/>
        <end position="166"/>
    </location>
</feature>
<evidence type="ECO:0000256" key="3">
    <source>
        <dbReference type="ARBA" id="ARBA00022448"/>
    </source>
</evidence>
<evidence type="ECO:0000256" key="8">
    <source>
        <dbReference type="SAM" id="Phobius"/>
    </source>
</evidence>
<gene>
    <name evidence="9" type="ORF">AQZ59_00698</name>
</gene>
<dbReference type="InterPro" id="IPR038770">
    <property type="entry name" value="Na+/solute_symporter_sf"/>
</dbReference>
<evidence type="ECO:0000256" key="2">
    <source>
        <dbReference type="ARBA" id="ARBA00010145"/>
    </source>
</evidence>
<evidence type="ECO:0000256" key="4">
    <source>
        <dbReference type="ARBA" id="ARBA00022475"/>
    </source>
</evidence>
<keyword evidence="3" id="KW-0813">Transport</keyword>
<proteinExistence type="inferred from homology"/>
<evidence type="ECO:0000313" key="10">
    <source>
        <dbReference type="Proteomes" id="UP000054404"/>
    </source>
</evidence>
<comment type="similarity">
    <text evidence="2">Belongs to the auxin efflux carrier (TC 2.A.69) family.</text>
</comment>
<keyword evidence="5 8" id="KW-0812">Transmembrane</keyword>
<dbReference type="PANTHER" id="PTHR36838">
    <property type="entry name" value="AUXIN EFFLUX CARRIER FAMILY PROTEIN"/>
    <property type="match status" value="1"/>
</dbReference>
<dbReference type="PANTHER" id="PTHR36838:SF1">
    <property type="entry name" value="SLR1864 PROTEIN"/>
    <property type="match status" value="1"/>
</dbReference>
<evidence type="ECO:0000256" key="5">
    <source>
        <dbReference type="ARBA" id="ARBA00022692"/>
    </source>
</evidence>
<accession>A0A0W1KK59</accession>
<protein>
    <submittedName>
        <fullName evidence="9">Membrane transport protein</fullName>
    </submittedName>
</protein>
<dbReference type="PATRIC" id="fig|59561.3.peg.691"/>
<sequence length="167" mass="17573">MGDVLLSIWTLLVYTAIGFALLKFRVVGPGADRGLSRIVFFVTMPRALTVPIDALADATVPVMMIAMGVSLASAQLRRGRDALPLAASVGFRVLLSPIVTFALAMALGLEGKQLLATMVVAVFPTANNLFAIAHRYEVGVGLVRDAVVISALASMPMLVVVAAIFYG</sequence>
<dbReference type="AlphaFoldDB" id="A0A0W1KK59"/>
<evidence type="ECO:0000256" key="6">
    <source>
        <dbReference type="ARBA" id="ARBA00022989"/>
    </source>
</evidence>
<evidence type="ECO:0000256" key="7">
    <source>
        <dbReference type="ARBA" id="ARBA00023136"/>
    </source>
</evidence>